<dbReference type="Proteomes" id="UP000007842">
    <property type="component" value="Chromosome"/>
</dbReference>
<keyword evidence="2" id="KW-1185">Reference proteome</keyword>
<gene>
    <name evidence="1" type="ordered locus">SCATT_54390</name>
</gene>
<dbReference type="HOGENOM" id="CLU_3173561_0_0_11"/>
<dbReference type="PATRIC" id="fig|1003195.29.peg.5425"/>
<name>G8WVQ4_STREN</name>
<sequence>MDRPGDRRRGNGWPPWAAPVTCRPRGALSPVVRAAAVAHWCHDERRS</sequence>
<dbReference type="AlphaFoldDB" id="G8WVQ4"/>
<evidence type="ECO:0000313" key="1">
    <source>
        <dbReference type="EMBL" id="AEW97810.1"/>
    </source>
</evidence>
<dbReference type="STRING" id="1003195.SCATT_54390"/>
<dbReference type="KEGG" id="scy:SCATT_54390"/>
<dbReference type="EMBL" id="CP003219">
    <property type="protein sequence ID" value="AEW97810.1"/>
    <property type="molecule type" value="Genomic_DNA"/>
</dbReference>
<organism evidence="1 2">
    <name type="scientific">Streptantibioticus cattleyicolor (strain ATCC 35852 / DSM 46488 / JCM 4925 / NBRC 14057 / NRRL 8057)</name>
    <name type="common">Streptomyces cattleya</name>
    <dbReference type="NCBI Taxonomy" id="1003195"/>
    <lineage>
        <taxon>Bacteria</taxon>
        <taxon>Bacillati</taxon>
        <taxon>Actinomycetota</taxon>
        <taxon>Actinomycetes</taxon>
        <taxon>Kitasatosporales</taxon>
        <taxon>Streptomycetaceae</taxon>
        <taxon>Streptantibioticus</taxon>
    </lineage>
</organism>
<reference evidence="2" key="1">
    <citation type="submission" date="2011-12" db="EMBL/GenBank/DDBJ databases">
        <title>Complete genome sequence of Streptomyces cattleya strain DSM 46488.</title>
        <authorList>
            <person name="Ou H.-Y."/>
            <person name="Li P."/>
            <person name="Zhao C."/>
            <person name="O'Hagan D."/>
            <person name="Deng Z."/>
        </authorList>
    </citation>
    <scope>NUCLEOTIDE SEQUENCE [LARGE SCALE GENOMIC DNA]</scope>
    <source>
        <strain evidence="2">ATCC 35852 / DSM 46488 / JCM 4925 / NBRC 14057 / NRRL 8057</strain>
    </source>
</reference>
<accession>G8WVQ4</accession>
<proteinExistence type="predicted"/>
<evidence type="ECO:0000313" key="2">
    <source>
        <dbReference type="Proteomes" id="UP000007842"/>
    </source>
</evidence>
<protein>
    <submittedName>
        <fullName evidence="1">Uncharacterized protein</fullName>
    </submittedName>
</protein>